<reference evidence="2" key="1">
    <citation type="submission" date="2021-12" db="EMBL/GenBank/DDBJ databases">
        <authorList>
            <person name="Lee J.-H."/>
            <person name="Kim S.-B."/>
        </authorList>
    </citation>
    <scope>NUCLEOTIDE SEQUENCE</scope>
    <source>
        <strain evidence="2">NR30</strain>
    </source>
</reference>
<gene>
    <name evidence="2" type="ORF">LJ657_04370</name>
</gene>
<dbReference type="AlphaFoldDB" id="A0A9Q3VIX6"/>
<dbReference type="EMBL" id="JAJSBI010000002">
    <property type="protein sequence ID" value="MCD9872911.1"/>
    <property type="molecule type" value="Genomic_DNA"/>
</dbReference>
<sequence>MIRVMVGSRVRGRPAPSVLLIGFILLVASHLLGALHGPGFLGPHTPLMPLRAVQSTAAAESVEAAKAIGSDHDHRHEIFEDTIEHAVDRVRVSADGPLHAPQFVEPVIDQVDQPVTYASPGRDGPDGGVPWPPGGRSACARHCVWRQ</sequence>
<evidence type="ECO:0000256" key="1">
    <source>
        <dbReference type="SAM" id="MobiDB-lite"/>
    </source>
</evidence>
<proteinExistence type="predicted"/>
<comment type="caution">
    <text evidence="2">The sequence shown here is derived from an EMBL/GenBank/DDBJ whole genome shotgun (WGS) entry which is preliminary data.</text>
</comment>
<name>A0A9Q3VIX6_9ACTN</name>
<feature type="region of interest" description="Disordered" evidence="1">
    <location>
        <begin position="116"/>
        <end position="136"/>
    </location>
</feature>
<evidence type="ECO:0000313" key="2">
    <source>
        <dbReference type="EMBL" id="MCD9872911.1"/>
    </source>
</evidence>
<dbReference type="Proteomes" id="UP001108029">
    <property type="component" value="Unassembled WGS sequence"/>
</dbReference>
<protein>
    <submittedName>
        <fullName evidence="2">Uncharacterized protein</fullName>
    </submittedName>
</protein>
<evidence type="ECO:0000313" key="3">
    <source>
        <dbReference type="Proteomes" id="UP001108029"/>
    </source>
</evidence>
<accession>A0A9Q3VIX6</accession>
<dbReference type="RefSeq" id="WP_232646872.1">
    <property type="nucleotide sequence ID" value="NZ_JAJSBI010000002.1"/>
</dbReference>
<keyword evidence="3" id="KW-1185">Reference proteome</keyword>
<organism evidence="2 3">
    <name type="scientific">Streptomyces guryensis</name>
    <dbReference type="NCBI Taxonomy" id="2886947"/>
    <lineage>
        <taxon>Bacteria</taxon>
        <taxon>Bacillati</taxon>
        <taxon>Actinomycetota</taxon>
        <taxon>Actinomycetes</taxon>
        <taxon>Kitasatosporales</taxon>
        <taxon>Streptomycetaceae</taxon>
        <taxon>Streptomyces</taxon>
    </lineage>
</organism>